<dbReference type="KEGG" id="oxy:HCG48_21540"/>
<dbReference type="PROSITE" id="PS50125">
    <property type="entry name" value="GUANYLATE_CYCLASE_2"/>
    <property type="match status" value="1"/>
</dbReference>
<dbReference type="GO" id="GO:0004016">
    <property type="term" value="F:adenylate cyclase activity"/>
    <property type="evidence" value="ECO:0007669"/>
    <property type="project" value="UniProtKB-ARBA"/>
</dbReference>
<dbReference type="EMBL" id="CP051167">
    <property type="protein sequence ID" value="QIZ73872.1"/>
    <property type="molecule type" value="Genomic_DNA"/>
</dbReference>
<dbReference type="SUPFAM" id="SSF55073">
    <property type="entry name" value="Nucleotide cyclase"/>
    <property type="match status" value="1"/>
</dbReference>
<organism evidence="3 4">
    <name type="scientific">Oxynema aestuarii AP17</name>
    <dbReference type="NCBI Taxonomy" id="2064643"/>
    <lineage>
        <taxon>Bacteria</taxon>
        <taxon>Bacillati</taxon>
        <taxon>Cyanobacteriota</taxon>
        <taxon>Cyanophyceae</taxon>
        <taxon>Oscillatoriophycideae</taxon>
        <taxon>Oscillatoriales</taxon>
        <taxon>Oscillatoriaceae</taxon>
        <taxon>Oxynema</taxon>
        <taxon>Oxynema aestuarii</taxon>
    </lineage>
</organism>
<dbReference type="GO" id="GO:0035556">
    <property type="term" value="P:intracellular signal transduction"/>
    <property type="evidence" value="ECO:0007669"/>
    <property type="project" value="InterPro"/>
</dbReference>
<dbReference type="InterPro" id="IPR050697">
    <property type="entry name" value="Adenylyl/Guanylyl_Cyclase_3/4"/>
</dbReference>
<feature type="domain" description="Guanylate cyclase" evidence="2">
    <location>
        <begin position="6"/>
        <end position="143"/>
    </location>
</feature>
<dbReference type="PANTHER" id="PTHR43081">
    <property type="entry name" value="ADENYLATE CYCLASE, TERMINAL-DIFFERENTIATION SPECIFIC-RELATED"/>
    <property type="match status" value="1"/>
</dbReference>
<evidence type="ECO:0000259" key="2">
    <source>
        <dbReference type="PROSITE" id="PS50125"/>
    </source>
</evidence>
<sequence>MCHEVSVLFSEISGYGSLTKDLESQEVADLLHEYFESMVEAVYKYKERCKNQIEIACVGNSLIAVFGSPQPLENHAWLALQTAIEMRQKLEEVNRRRREANKPAIEIGMGINSDTAIGAQIASKRPLEFSAIGEGVNLGFRLEGVSRQYGCDIVLGENTYHYCADRIWARELDTIRIRDNHHPISIYQFLGLNSEPIPDDRKQLIEHYDKGRELYLNRKFAIAMGEFATVLEIDSNDKAAAFHLKRCQRLLREPPKEPWDGAWTLVEN</sequence>
<evidence type="ECO:0000256" key="1">
    <source>
        <dbReference type="ARBA" id="ARBA00005381"/>
    </source>
</evidence>
<accession>A0A6H1U4S5</accession>
<dbReference type="GO" id="GO:0009190">
    <property type="term" value="P:cyclic nucleotide biosynthetic process"/>
    <property type="evidence" value="ECO:0007669"/>
    <property type="project" value="InterPro"/>
</dbReference>
<dbReference type="InterPro" id="IPR029787">
    <property type="entry name" value="Nucleotide_cyclase"/>
</dbReference>
<dbReference type="CDD" id="cd07302">
    <property type="entry name" value="CHD"/>
    <property type="match status" value="1"/>
</dbReference>
<evidence type="ECO:0000313" key="4">
    <source>
        <dbReference type="Proteomes" id="UP000500857"/>
    </source>
</evidence>
<name>A0A6H1U4S5_9CYAN</name>
<evidence type="ECO:0000313" key="3">
    <source>
        <dbReference type="EMBL" id="QIZ73872.1"/>
    </source>
</evidence>
<comment type="similarity">
    <text evidence="1">Belongs to the adenylyl cyclase class-3 family.</text>
</comment>
<keyword evidence="4" id="KW-1185">Reference proteome</keyword>
<reference evidence="3 4" key="1">
    <citation type="submission" date="2020-04" db="EMBL/GenBank/DDBJ databases">
        <authorList>
            <person name="Basu S."/>
            <person name="Maruthanayagam V."/>
            <person name="Chakraborty S."/>
            <person name="Pramanik A."/>
            <person name="Mukherjee J."/>
            <person name="Brink B."/>
        </authorList>
    </citation>
    <scope>NUCLEOTIDE SEQUENCE [LARGE SCALE GENOMIC DNA]</scope>
    <source>
        <strain evidence="3 4">AP17</strain>
    </source>
</reference>
<protein>
    <submittedName>
        <fullName evidence="3">Adenylate/guanylate cyclase domain-containing protein</fullName>
    </submittedName>
</protein>
<dbReference type="Gene3D" id="3.30.70.1230">
    <property type="entry name" value="Nucleotide cyclase"/>
    <property type="match status" value="1"/>
</dbReference>
<gene>
    <name evidence="3" type="ORF">HCG48_21540</name>
</gene>
<dbReference type="Pfam" id="PF00211">
    <property type="entry name" value="Guanylate_cyc"/>
    <property type="match status" value="1"/>
</dbReference>
<dbReference type="AlphaFoldDB" id="A0A6H1U4S5"/>
<dbReference type="Proteomes" id="UP000500857">
    <property type="component" value="Chromosome"/>
</dbReference>
<dbReference type="PANTHER" id="PTHR43081:SF1">
    <property type="entry name" value="ADENYLATE CYCLASE, TERMINAL-DIFFERENTIATION SPECIFIC"/>
    <property type="match status" value="1"/>
</dbReference>
<dbReference type="InterPro" id="IPR001054">
    <property type="entry name" value="A/G_cyclase"/>
</dbReference>
<proteinExistence type="inferred from homology"/>